<evidence type="ECO:0000256" key="5">
    <source>
        <dbReference type="SAM" id="Phobius"/>
    </source>
</evidence>
<keyword evidence="3 5" id="KW-1133">Transmembrane helix</keyword>
<accession>A0ABY4CHK9</accession>
<dbReference type="EMBL" id="CP089291">
    <property type="protein sequence ID" value="UOF88653.1"/>
    <property type="molecule type" value="Genomic_DNA"/>
</dbReference>
<dbReference type="Pfam" id="PF07681">
    <property type="entry name" value="DoxX"/>
    <property type="match status" value="1"/>
</dbReference>
<proteinExistence type="predicted"/>
<evidence type="ECO:0000313" key="6">
    <source>
        <dbReference type="EMBL" id="UOF88653.1"/>
    </source>
</evidence>
<dbReference type="InterPro" id="IPR032808">
    <property type="entry name" value="DoxX"/>
</dbReference>
<keyword evidence="4 5" id="KW-0472">Membrane</keyword>
<keyword evidence="2 5" id="KW-0812">Transmembrane</keyword>
<name>A0ABY4CHK9_9BACL</name>
<evidence type="ECO:0000256" key="1">
    <source>
        <dbReference type="ARBA" id="ARBA00004141"/>
    </source>
</evidence>
<evidence type="ECO:0000256" key="2">
    <source>
        <dbReference type="ARBA" id="ARBA00022692"/>
    </source>
</evidence>
<dbReference type="PANTHER" id="PTHR39157:SF1">
    <property type="entry name" value="DOXX FAMILY PROTEIN"/>
    <property type="match status" value="1"/>
</dbReference>
<evidence type="ECO:0000313" key="7">
    <source>
        <dbReference type="Proteomes" id="UP000830167"/>
    </source>
</evidence>
<evidence type="ECO:0000256" key="3">
    <source>
        <dbReference type="ARBA" id="ARBA00022989"/>
    </source>
</evidence>
<sequence length="179" mass="20414">MFTNWLRTNKNAAIVLTILRVYLGWQWLTAGFEKLTGAKPFDASGFLTNSIKHPVLGPAKDVVYPIFHWFIQNFVMPNMKVFNFLIPWGEFLVGLGLVLGVVTTTAVFFGMLMNFMYLLAGTVSTNPWDILIGMFIIVAGYNAGRFGGDYWVIPYLRNLKHERFHFDHFKFGGHKGARI</sequence>
<evidence type="ECO:0000256" key="4">
    <source>
        <dbReference type="ARBA" id="ARBA00023136"/>
    </source>
</evidence>
<feature type="transmembrane region" description="Helical" evidence="5">
    <location>
        <begin position="91"/>
        <end position="118"/>
    </location>
</feature>
<reference evidence="6" key="1">
    <citation type="submission" date="2021-12" db="EMBL/GenBank/DDBJ databases">
        <title>Alicyclobacillaceae gen. nov., sp. nov., isolated from chalcocite enrichment system.</title>
        <authorList>
            <person name="Jiang Z."/>
        </authorList>
    </citation>
    <scope>NUCLEOTIDE SEQUENCE</scope>
    <source>
        <strain evidence="6">MYW30-H2</strain>
    </source>
</reference>
<dbReference type="Proteomes" id="UP000830167">
    <property type="component" value="Chromosome"/>
</dbReference>
<gene>
    <name evidence="6" type="ORF">LSG31_11880</name>
</gene>
<organism evidence="6 7">
    <name type="scientific">Fodinisporobacter ferrooxydans</name>
    <dbReference type="NCBI Taxonomy" id="2901836"/>
    <lineage>
        <taxon>Bacteria</taxon>
        <taxon>Bacillati</taxon>
        <taxon>Bacillota</taxon>
        <taxon>Bacilli</taxon>
        <taxon>Bacillales</taxon>
        <taxon>Alicyclobacillaceae</taxon>
        <taxon>Fodinisporobacter</taxon>
    </lineage>
</organism>
<keyword evidence="7" id="KW-1185">Reference proteome</keyword>
<dbReference type="RefSeq" id="WP_347435329.1">
    <property type="nucleotide sequence ID" value="NZ_CP089291.1"/>
</dbReference>
<protein>
    <submittedName>
        <fullName evidence="6">DoxX family membrane protein</fullName>
    </submittedName>
</protein>
<comment type="subcellular location">
    <subcellularLocation>
        <location evidence="1">Membrane</location>
        <topology evidence="1">Multi-pass membrane protein</topology>
    </subcellularLocation>
</comment>
<feature type="transmembrane region" description="Helical" evidence="5">
    <location>
        <begin position="12"/>
        <end position="28"/>
    </location>
</feature>
<dbReference type="PANTHER" id="PTHR39157">
    <property type="entry name" value="INTEGRAL MEMBRANE PROTEIN-RELATED"/>
    <property type="match status" value="1"/>
</dbReference>